<accession>A0A4U9CZ36</accession>
<comment type="subunit">
    <text evidence="2">Homotetramer.</text>
</comment>
<dbReference type="InterPro" id="IPR050259">
    <property type="entry name" value="SDR"/>
</dbReference>
<comment type="similarity">
    <text evidence="1 3">Belongs to the short-chain dehydrogenases/reductases (SDR) family.</text>
</comment>
<gene>
    <name evidence="4" type="primary">fabG_2</name>
    <name evidence="4" type="ORF">NCTC9185_01974</name>
</gene>
<name>A0A4U9CZ36_RAOTE</name>
<dbReference type="PRINTS" id="PR00080">
    <property type="entry name" value="SDRFAMILY"/>
</dbReference>
<dbReference type="Gene3D" id="3.40.50.720">
    <property type="entry name" value="NAD(P)-binding Rossmann-like Domain"/>
    <property type="match status" value="1"/>
</dbReference>
<dbReference type="InterPro" id="IPR036291">
    <property type="entry name" value="NAD(P)-bd_dom_sf"/>
</dbReference>
<dbReference type="EC" id="1.1.1.100" evidence="4"/>
<dbReference type="Proteomes" id="UP000339249">
    <property type="component" value="Unassembled WGS sequence"/>
</dbReference>
<sequence>MDLKLTGKVALVTGARTGIGFSICEELAMNGVHLVMVARREPELILAAKKISEKYGVSVLPVAGDVTDPKLPSLVVEQAEKVFQRIDLLVNNAGRAHAGTLLTTSEEDWQIMTETKLSAMRRFCKVIIPGMQRRNWGRIVNISSIGGIYPNPQLTVSHALSAAINNLTRSLALSVAPDGILVNAIGVGAVATDNWAQNMLPNVRNRRPELVDRTDEEVMTLLGKEKTPVGRFGLPEDIAAIAAFLLSGRNQFVTGQTIEASGGADRFM</sequence>
<proteinExistence type="inferred from homology"/>
<protein>
    <submittedName>
        <fullName evidence="4">3-oxoacyl-[acyl-carrier-protein] reductase FabG</fullName>
        <ecNumber evidence="4">1.1.1.100</ecNumber>
    </submittedName>
</protein>
<evidence type="ECO:0000256" key="1">
    <source>
        <dbReference type="ARBA" id="ARBA00006484"/>
    </source>
</evidence>
<dbReference type="FunFam" id="3.40.50.720:FF:000084">
    <property type="entry name" value="Short-chain dehydrogenase reductase"/>
    <property type="match status" value="1"/>
</dbReference>
<evidence type="ECO:0000313" key="4">
    <source>
        <dbReference type="EMBL" id="VTN10062.1"/>
    </source>
</evidence>
<evidence type="ECO:0000313" key="5">
    <source>
        <dbReference type="Proteomes" id="UP000339249"/>
    </source>
</evidence>
<dbReference type="Pfam" id="PF00106">
    <property type="entry name" value="adh_short"/>
    <property type="match status" value="1"/>
</dbReference>
<dbReference type="GO" id="GO:0004316">
    <property type="term" value="F:3-oxoacyl-[acyl-carrier-protein] reductase (NADPH) activity"/>
    <property type="evidence" value="ECO:0007669"/>
    <property type="project" value="UniProtKB-EC"/>
</dbReference>
<dbReference type="PANTHER" id="PTHR42879">
    <property type="entry name" value="3-OXOACYL-(ACYL-CARRIER-PROTEIN) REDUCTASE"/>
    <property type="match status" value="1"/>
</dbReference>
<organism evidence="4 5">
    <name type="scientific">Raoultella terrigena</name>
    <name type="common">Klebsiella terrigena</name>
    <dbReference type="NCBI Taxonomy" id="577"/>
    <lineage>
        <taxon>Bacteria</taxon>
        <taxon>Pseudomonadati</taxon>
        <taxon>Pseudomonadota</taxon>
        <taxon>Gammaproteobacteria</taxon>
        <taxon>Enterobacterales</taxon>
        <taxon>Enterobacteriaceae</taxon>
        <taxon>Klebsiella/Raoultella group</taxon>
        <taxon>Raoultella</taxon>
    </lineage>
</organism>
<evidence type="ECO:0000256" key="2">
    <source>
        <dbReference type="ARBA" id="ARBA00011881"/>
    </source>
</evidence>
<dbReference type="EMBL" id="CABDVU010000001">
    <property type="protein sequence ID" value="VTN10062.1"/>
    <property type="molecule type" value="Genomic_DNA"/>
</dbReference>
<reference evidence="4 5" key="1">
    <citation type="submission" date="2019-04" db="EMBL/GenBank/DDBJ databases">
        <authorList>
            <consortium name="Pathogen Informatics"/>
        </authorList>
    </citation>
    <scope>NUCLEOTIDE SEQUENCE [LARGE SCALE GENOMIC DNA]</scope>
    <source>
        <strain evidence="4 5">NCTC9185</strain>
    </source>
</reference>
<dbReference type="InterPro" id="IPR002347">
    <property type="entry name" value="SDR_fam"/>
</dbReference>
<dbReference type="SUPFAM" id="SSF51735">
    <property type="entry name" value="NAD(P)-binding Rossmann-fold domains"/>
    <property type="match status" value="1"/>
</dbReference>
<keyword evidence="4" id="KW-0560">Oxidoreductase</keyword>
<evidence type="ECO:0000256" key="3">
    <source>
        <dbReference type="RuleBase" id="RU000363"/>
    </source>
</evidence>
<dbReference type="AlphaFoldDB" id="A0A4U9CZ36"/>
<dbReference type="PRINTS" id="PR00081">
    <property type="entry name" value="GDHRDH"/>
</dbReference>